<reference evidence="1" key="1">
    <citation type="journal article" date="2015" name="Nature">
        <title>Complex archaea that bridge the gap between prokaryotes and eukaryotes.</title>
        <authorList>
            <person name="Spang A."/>
            <person name="Saw J.H."/>
            <person name="Jorgensen S.L."/>
            <person name="Zaremba-Niedzwiedzka K."/>
            <person name="Martijn J."/>
            <person name="Lind A.E."/>
            <person name="van Eijk R."/>
            <person name="Schleper C."/>
            <person name="Guy L."/>
            <person name="Ettema T.J."/>
        </authorList>
    </citation>
    <scope>NUCLEOTIDE SEQUENCE</scope>
</reference>
<evidence type="ECO:0000313" key="1">
    <source>
        <dbReference type="EMBL" id="KKN14890.1"/>
    </source>
</evidence>
<comment type="caution">
    <text evidence="1">The sequence shown here is derived from an EMBL/GenBank/DDBJ whole genome shotgun (WGS) entry which is preliminary data.</text>
</comment>
<dbReference type="EMBL" id="LAZR01003772">
    <property type="protein sequence ID" value="KKN14890.1"/>
    <property type="molecule type" value="Genomic_DNA"/>
</dbReference>
<proteinExistence type="predicted"/>
<accession>A0A0F9N5N5</accession>
<name>A0A0F9N5N5_9ZZZZ</name>
<gene>
    <name evidence="1" type="ORF">LCGC14_0991570</name>
</gene>
<sequence length="37" mass="4292">MLVQDHEKEKNPEKFMEKVFKDISGALTKQCAQLVID</sequence>
<dbReference type="AlphaFoldDB" id="A0A0F9N5N5"/>
<organism evidence="1">
    <name type="scientific">marine sediment metagenome</name>
    <dbReference type="NCBI Taxonomy" id="412755"/>
    <lineage>
        <taxon>unclassified sequences</taxon>
        <taxon>metagenomes</taxon>
        <taxon>ecological metagenomes</taxon>
    </lineage>
</organism>
<protein>
    <submittedName>
        <fullName evidence="1">Uncharacterized protein</fullName>
    </submittedName>
</protein>